<proteinExistence type="predicted"/>
<evidence type="ECO:0000313" key="3">
    <source>
        <dbReference type="Proteomes" id="UP000240880"/>
    </source>
</evidence>
<reference evidence="2 3" key="1">
    <citation type="submission" date="2017-04" db="EMBL/GenBank/DDBJ databases">
        <title>Novel microbial lineages endemic to geothermal iron-oxide mats fill important gaps in the evolutionary history of Archaea.</title>
        <authorList>
            <person name="Jay Z.J."/>
            <person name="Beam J.P."/>
            <person name="Dlakic M."/>
            <person name="Rusch D.B."/>
            <person name="Kozubal M.A."/>
            <person name="Inskeep W.P."/>
        </authorList>
    </citation>
    <scope>NUCLEOTIDE SEQUENCE [LARGE SCALE GENOMIC DNA]</scope>
    <source>
        <strain evidence="2">OSP_D</strain>
    </source>
</reference>
<keyword evidence="1" id="KW-0472">Membrane</keyword>
<evidence type="ECO:0000256" key="1">
    <source>
        <dbReference type="SAM" id="Phobius"/>
    </source>
</evidence>
<dbReference type="EMBL" id="NEXC01000008">
    <property type="protein sequence ID" value="PSN84083.1"/>
    <property type="molecule type" value="Genomic_DNA"/>
</dbReference>
<keyword evidence="1" id="KW-0812">Transmembrane</keyword>
<dbReference type="Proteomes" id="UP000240880">
    <property type="component" value="Unassembled WGS sequence"/>
</dbReference>
<protein>
    <submittedName>
        <fullName evidence="2">Uncharacterized protein</fullName>
    </submittedName>
</protein>
<feature type="transmembrane region" description="Helical" evidence="1">
    <location>
        <begin position="54"/>
        <end position="73"/>
    </location>
</feature>
<keyword evidence="1" id="KW-1133">Transmembrane helix</keyword>
<organism evidence="2 3">
    <name type="scientific">Candidatus Marsarchaeota G1 archaeon OSP_D</name>
    <dbReference type="NCBI Taxonomy" id="1978155"/>
    <lineage>
        <taxon>Archaea</taxon>
        <taxon>Candidatus Marsarchaeota</taxon>
        <taxon>Candidatus Marsarchaeota group 1</taxon>
    </lineage>
</organism>
<name>A0A2R6ACP5_9ARCH</name>
<evidence type="ECO:0000313" key="2">
    <source>
        <dbReference type="EMBL" id="PSN84083.1"/>
    </source>
</evidence>
<dbReference type="AlphaFoldDB" id="A0A2R6ACP5"/>
<gene>
    <name evidence="2" type="ORF">B9Q01_02335</name>
</gene>
<sequence>MDKQNVPLALSFLFSGILVLLYLFSTVIRKACFGPPPNYLCPVTGVAYLPVGDAIAYSLPVILGLVISIGTYVEMRWQYQKGFVASKGAFISKVYSKDIE</sequence>
<comment type="caution">
    <text evidence="2">The sequence shown here is derived from an EMBL/GenBank/DDBJ whole genome shotgun (WGS) entry which is preliminary data.</text>
</comment>
<accession>A0A2R6ACP5</accession>